<feature type="transmembrane region" description="Helical" evidence="1">
    <location>
        <begin position="153"/>
        <end position="177"/>
    </location>
</feature>
<gene>
    <name evidence="2" type="ORF">MYSEV_201</name>
</gene>
<feature type="transmembrane region" description="Helical" evidence="1">
    <location>
        <begin position="189"/>
        <end position="214"/>
    </location>
</feature>
<keyword evidence="1" id="KW-0472">Membrane</keyword>
<keyword evidence="1" id="KW-0812">Transmembrane</keyword>
<reference evidence="2 3" key="1">
    <citation type="journal article" date="2013" name="J. Virol.">
        <title>New Insights into the Evolution of Entomopoxvirinae from the Complete Genome Sequences of Four Entomopoxviruses Infecting Adoxophyes honmai, Choristoneura biennis, Choristoneura rosaceana, and Mythimna separata.</title>
        <authorList>
            <person name="Theze J."/>
            <person name="Takatsuka J."/>
            <person name="Li Z."/>
            <person name="Gallais J."/>
            <person name="Doucet D."/>
            <person name="Arif B."/>
            <person name="Nakai M."/>
            <person name="Herniou E.A."/>
        </authorList>
    </citation>
    <scope>NUCLEOTIDE SEQUENCE [LARGE SCALE GENOMIC DNA]</scope>
</reference>
<name>A0A916KQ87_9POXV</name>
<feature type="transmembrane region" description="Helical" evidence="1">
    <location>
        <begin position="128"/>
        <end position="147"/>
    </location>
</feature>
<dbReference type="Proteomes" id="UP000792671">
    <property type="component" value="Genome"/>
</dbReference>
<dbReference type="EMBL" id="HF679134">
    <property type="protein sequence ID" value="CCU56399.1"/>
    <property type="molecule type" value="Genomic_DNA"/>
</dbReference>
<accession>A0A916KQ87</accession>
<protein>
    <submittedName>
        <fullName evidence="2">Uncharacterized protein</fullName>
    </submittedName>
</protein>
<proteinExistence type="predicted"/>
<dbReference type="KEGG" id="vg:15613823"/>
<evidence type="ECO:0000313" key="2">
    <source>
        <dbReference type="EMBL" id="CCU56399.1"/>
    </source>
</evidence>
<evidence type="ECO:0000313" key="3">
    <source>
        <dbReference type="Proteomes" id="UP000792671"/>
    </source>
</evidence>
<keyword evidence="1" id="KW-1133">Transmembrane helix</keyword>
<organism evidence="2 3">
    <name type="scientific">Mythimna separata entomopoxvirus 'L'</name>
    <dbReference type="NCBI Taxonomy" id="1293572"/>
    <lineage>
        <taxon>Viruses</taxon>
        <taxon>Varidnaviria</taxon>
        <taxon>Bamfordvirae</taxon>
        <taxon>Nucleocytoviricota</taxon>
        <taxon>Pokkesviricetes</taxon>
        <taxon>Chitovirales</taxon>
        <taxon>Poxviridae</taxon>
        <taxon>Entomopoxvirinae</taxon>
        <taxon>Betaentomopoxvirus</taxon>
        <taxon>Betaentomopoxvirus mseparata</taxon>
        <taxon>Mythimna separata entomopoxvirus</taxon>
    </lineage>
</organism>
<keyword evidence="3" id="KW-1185">Reference proteome</keyword>
<feature type="transmembrane region" description="Helical" evidence="1">
    <location>
        <begin position="226"/>
        <end position="252"/>
    </location>
</feature>
<evidence type="ECO:0000256" key="1">
    <source>
        <dbReference type="SAM" id="Phobius"/>
    </source>
</evidence>
<sequence length="269" mass="31444">MYEVLPVSKNPSVEINDNKVSFVKNDEIKKNQMVLKNLFPKQKIKKLKILVILFKKKIKEPEITPFLDEHKKETVEKKKVEVKLCMRDIKNDKNNLIKTRELPDIPSHNNHPIKDIIKKKILTNYTRNLHISLFILNCIGLLIVVLLNGCESFNISAIICMIISINYIYYILLILIHYTIKIPMIIKKIIVITLICIPLFMIVFSSLLLSIELFDTNEYCSKTFRAIMIITNCINLLWALIHNILVIIDYVFNKNIIGINRHFTNLMKP</sequence>
<dbReference type="GeneID" id="15613823"/>
<dbReference type="RefSeq" id="YP_008003718.1">
    <property type="nucleotide sequence ID" value="NC_021246.1"/>
</dbReference>